<gene>
    <name evidence="1" type="ORF">A3B14_00970</name>
</gene>
<name>A0A1G2U2Y9_9BACT</name>
<sequence length="119" mass="13434">MEIGKNKEISELSYTSVLQNTSIEKTKRVPTPLRQLTDVVVGVAKPRSDLGSCEHFLADDILLVVCKELVDRHLAVVERCVLGYSPYSVRKDDWIGTKAFEESRDRDGTGNPRFRDILV</sequence>
<reference evidence="1 2" key="1">
    <citation type="journal article" date="2016" name="Nat. Commun.">
        <title>Thousands of microbial genomes shed light on interconnected biogeochemical processes in an aquifer system.</title>
        <authorList>
            <person name="Anantharaman K."/>
            <person name="Brown C.T."/>
            <person name="Hug L.A."/>
            <person name="Sharon I."/>
            <person name="Castelle C.J."/>
            <person name="Probst A.J."/>
            <person name="Thomas B.C."/>
            <person name="Singh A."/>
            <person name="Wilkins M.J."/>
            <person name="Karaoz U."/>
            <person name="Brodie E.L."/>
            <person name="Williams K.H."/>
            <person name="Hubbard S.S."/>
            <person name="Banfield J.F."/>
        </authorList>
    </citation>
    <scope>NUCLEOTIDE SEQUENCE [LARGE SCALE GENOMIC DNA]</scope>
</reference>
<dbReference type="Proteomes" id="UP000176800">
    <property type="component" value="Unassembled WGS sequence"/>
</dbReference>
<accession>A0A1G2U2Y9</accession>
<protein>
    <submittedName>
        <fullName evidence="1">Uncharacterized protein</fullName>
    </submittedName>
</protein>
<dbReference type="EMBL" id="MHWE01000012">
    <property type="protein sequence ID" value="OHB03891.1"/>
    <property type="molecule type" value="Genomic_DNA"/>
</dbReference>
<proteinExistence type="predicted"/>
<evidence type="ECO:0000313" key="1">
    <source>
        <dbReference type="EMBL" id="OHB03891.1"/>
    </source>
</evidence>
<evidence type="ECO:0000313" key="2">
    <source>
        <dbReference type="Proteomes" id="UP000176800"/>
    </source>
</evidence>
<organism evidence="1 2">
    <name type="scientific">Candidatus Zambryskibacteria bacterium RIFCSPLOWO2_01_FULL_45_21</name>
    <dbReference type="NCBI Taxonomy" id="1802761"/>
    <lineage>
        <taxon>Bacteria</taxon>
        <taxon>Candidatus Zambryskiibacteriota</taxon>
    </lineage>
</organism>
<comment type="caution">
    <text evidence="1">The sequence shown here is derived from an EMBL/GenBank/DDBJ whole genome shotgun (WGS) entry which is preliminary data.</text>
</comment>
<dbReference type="AlphaFoldDB" id="A0A1G2U2Y9"/>